<proteinExistence type="predicted"/>
<feature type="domain" description="Transposase (putative) YhgA-like" evidence="1">
    <location>
        <begin position="11"/>
        <end position="120"/>
    </location>
</feature>
<dbReference type="Proteomes" id="UP001153387">
    <property type="component" value="Unassembled WGS sequence"/>
</dbReference>
<dbReference type="Pfam" id="PF04754">
    <property type="entry name" value="Transposase_31"/>
    <property type="match status" value="1"/>
</dbReference>
<accession>A0A9X4KDQ3</accession>
<comment type="caution">
    <text evidence="2">The sequence shown here is derived from an EMBL/GenBank/DDBJ whole genome shotgun (WGS) entry which is preliminary data.</text>
</comment>
<dbReference type="InterPro" id="IPR006842">
    <property type="entry name" value="Transposase_31"/>
</dbReference>
<dbReference type="RefSeq" id="WP_277564000.1">
    <property type="nucleotide sequence ID" value="NZ_JAPDHZ010000002.1"/>
</dbReference>
<dbReference type="AlphaFoldDB" id="A0A9X4KDQ3"/>
<sequence length="132" mass="15613">MAEQSRVASLTPHDEAFKKLLQTFFEEFIALFFPAVHQTIDYSKAKLLMQEQLVDIVGQDARTLDLLLEAQLVEEAFCVLIHFEPQSYRDDRFAERMFIYFSRLYERYRKTHKRIIPIAVFTADSTRNESDL</sequence>
<evidence type="ECO:0000313" key="2">
    <source>
        <dbReference type="EMBL" id="MDG0790133.1"/>
    </source>
</evidence>
<gene>
    <name evidence="2" type="ORF">OMP38_04155</name>
</gene>
<evidence type="ECO:0000259" key="1">
    <source>
        <dbReference type="Pfam" id="PF04754"/>
    </source>
</evidence>
<keyword evidence="3" id="KW-1185">Reference proteome</keyword>
<name>A0A9X4KDQ3_9BACL</name>
<reference evidence="2 3" key="1">
    <citation type="submission" date="2022-10" db="EMBL/GenBank/DDBJ databases">
        <title>Comparative genomic analysis of Cohnella hashimotonis sp. nov., isolated from the International Space Station.</title>
        <authorList>
            <person name="Simpson A."/>
            <person name="Venkateswaran K."/>
        </authorList>
    </citation>
    <scope>NUCLEOTIDE SEQUENCE [LARGE SCALE GENOMIC DNA]</scope>
    <source>
        <strain evidence="2 3">DSM 18997</strain>
    </source>
</reference>
<dbReference type="EMBL" id="JAPDHZ010000002">
    <property type="protein sequence ID" value="MDG0790133.1"/>
    <property type="molecule type" value="Genomic_DNA"/>
</dbReference>
<evidence type="ECO:0000313" key="3">
    <source>
        <dbReference type="Proteomes" id="UP001153387"/>
    </source>
</evidence>
<organism evidence="2 3">
    <name type="scientific">Cohnella ginsengisoli</name>
    <dbReference type="NCBI Taxonomy" id="425004"/>
    <lineage>
        <taxon>Bacteria</taxon>
        <taxon>Bacillati</taxon>
        <taxon>Bacillota</taxon>
        <taxon>Bacilli</taxon>
        <taxon>Bacillales</taxon>
        <taxon>Paenibacillaceae</taxon>
        <taxon>Cohnella</taxon>
    </lineage>
</organism>
<protein>
    <submittedName>
        <fullName evidence="2">Rpn family recombination-promoting nuclease/putative transposase</fullName>
    </submittedName>
</protein>